<evidence type="ECO:0000256" key="5">
    <source>
        <dbReference type="ARBA" id="ARBA00023244"/>
    </source>
</evidence>
<dbReference type="Gene3D" id="3.40.50.10090">
    <property type="match status" value="2"/>
</dbReference>
<dbReference type="PANTHER" id="PTHR38042">
    <property type="entry name" value="UROPORPHYRINOGEN-III SYNTHASE, CHLOROPLASTIC"/>
    <property type="match status" value="1"/>
</dbReference>
<comment type="function">
    <text evidence="6 9">Catalyzes cyclization of the linear tetrapyrrole, hydroxymethylbilane, to the macrocyclic uroporphyrinogen III.</text>
</comment>
<evidence type="ECO:0000256" key="2">
    <source>
        <dbReference type="ARBA" id="ARBA00008133"/>
    </source>
</evidence>
<reference evidence="11" key="1">
    <citation type="journal article" date="2021" name="PeerJ">
        <title>Extensive microbial diversity within the chicken gut microbiome revealed by metagenomics and culture.</title>
        <authorList>
            <person name="Gilroy R."/>
            <person name="Ravi A."/>
            <person name="Getino M."/>
            <person name="Pursley I."/>
            <person name="Horton D.L."/>
            <person name="Alikhan N.F."/>
            <person name="Baker D."/>
            <person name="Gharbi K."/>
            <person name="Hall N."/>
            <person name="Watson M."/>
            <person name="Adriaenssens E.M."/>
            <person name="Foster-Nyarko E."/>
            <person name="Jarju S."/>
            <person name="Secka A."/>
            <person name="Antonio M."/>
            <person name="Oren A."/>
            <person name="Chaudhuri R.R."/>
            <person name="La Ragione R."/>
            <person name="Hildebrand F."/>
            <person name="Pallen M.J."/>
        </authorList>
    </citation>
    <scope>NUCLEOTIDE SEQUENCE</scope>
    <source>
        <strain evidence="11">CHK135-1449</strain>
    </source>
</reference>
<dbReference type="GO" id="GO:0006780">
    <property type="term" value="P:uroporphyrinogen III biosynthetic process"/>
    <property type="evidence" value="ECO:0007669"/>
    <property type="project" value="UniProtKB-UniRule"/>
</dbReference>
<evidence type="ECO:0000256" key="7">
    <source>
        <dbReference type="ARBA" id="ARBA00040167"/>
    </source>
</evidence>
<organism evidence="11 12">
    <name type="scientific">Acinetobacter lwoffii</name>
    <dbReference type="NCBI Taxonomy" id="28090"/>
    <lineage>
        <taxon>Bacteria</taxon>
        <taxon>Pseudomonadati</taxon>
        <taxon>Pseudomonadota</taxon>
        <taxon>Gammaproteobacteria</taxon>
        <taxon>Moraxellales</taxon>
        <taxon>Moraxellaceae</taxon>
        <taxon>Acinetobacter</taxon>
    </lineage>
</organism>
<dbReference type="CDD" id="cd06578">
    <property type="entry name" value="HemD"/>
    <property type="match status" value="1"/>
</dbReference>
<dbReference type="SUPFAM" id="SSF69618">
    <property type="entry name" value="HemD-like"/>
    <property type="match status" value="1"/>
</dbReference>
<dbReference type="AlphaFoldDB" id="A0A9D2ZYR9"/>
<gene>
    <name evidence="11" type="ORF">K8V79_03165</name>
</gene>
<comment type="catalytic activity">
    <reaction evidence="8 9">
        <text>hydroxymethylbilane = uroporphyrinogen III + H2O</text>
        <dbReference type="Rhea" id="RHEA:18965"/>
        <dbReference type="ChEBI" id="CHEBI:15377"/>
        <dbReference type="ChEBI" id="CHEBI:57308"/>
        <dbReference type="ChEBI" id="CHEBI:57845"/>
        <dbReference type="EC" id="4.2.1.75"/>
    </reaction>
</comment>
<dbReference type="EMBL" id="DYWX01000034">
    <property type="protein sequence ID" value="HJF27242.1"/>
    <property type="molecule type" value="Genomic_DNA"/>
</dbReference>
<feature type="domain" description="Tetrapyrrole biosynthesis uroporphyrinogen III synthase" evidence="10">
    <location>
        <begin position="14"/>
        <end position="229"/>
    </location>
</feature>
<keyword evidence="5 9" id="KW-0627">Porphyrin biosynthesis</keyword>
<evidence type="ECO:0000256" key="8">
    <source>
        <dbReference type="ARBA" id="ARBA00048617"/>
    </source>
</evidence>
<evidence type="ECO:0000256" key="1">
    <source>
        <dbReference type="ARBA" id="ARBA00004772"/>
    </source>
</evidence>
<comment type="similarity">
    <text evidence="2 9">Belongs to the uroporphyrinogen-III synthase family.</text>
</comment>
<dbReference type="PANTHER" id="PTHR38042:SF1">
    <property type="entry name" value="UROPORPHYRINOGEN-III SYNTHASE, CHLOROPLASTIC"/>
    <property type="match status" value="1"/>
</dbReference>
<reference evidence="11" key="2">
    <citation type="submission" date="2021-09" db="EMBL/GenBank/DDBJ databases">
        <authorList>
            <person name="Gilroy R."/>
        </authorList>
    </citation>
    <scope>NUCLEOTIDE SEQUENCE</scope>
    <source>
        <strain evidence="11">CHK135-1449</strain>
    </source>
</reference>
<evidence type="ECO:0000256" key="4">
    <source>
        <dbReference type="ARBA" id="ARBA00023239"/>
    </source>
</evidence>
<evidence type="ECO:0000256" key="9">
    <source>
        <dbReference type="RuleBase" id="RU366031"/>
    </source>
</evidence>
<keyword evidence="4 9" id="KW-0456">Lyase</keyword>
<evidence type="ECO:0000256" key="6">
    <source>
        <dbReference type="ARBA" id="ARBA00037589"/>
    </source>
</evidence>
<dbReference type="Proteomes" id="UP000787156">
    <property type="component" value="Unassembled WGS sequence"/>
</dbReference>
<dbReference type="GO" id="GO:0004852">
    <property type="term" value="F:uroporphyrinogen-III synthase activity"/>
    <property type="evidence" value="ECO:0007669"/>
    <property type="project" value="UniProtKB-UniRule"/>
</dbReference>
<name>A0A9D2ZYR9_ACILW</name>
<accession>A0A9D2ZYR9</accession>
<sequence length="260" mass="29085">MLFINTRPRDRAAKLTEQLQNAQIPVVELPLLELIAQPLSEGLLALYRRLDQADIIVVVSPTAVQLGMRYLQQAGVALHSLQHVQWVAVGQATEKALAAYGIHSHVPELETSEGMLQLPVLKQLALPATVAFWRGEGGRQFMMQHLHEQKVQVLNFVLYRRQCPAESADILEKKRAVIQAEQPCVVLISSEASWLNWLDLAEKSCPQLIHQAHYLVLGPRLAVLLGEYQQQHQAGFQFAQLDDLSGSTILHYMLTTLGHS</sequence>
<evidence type="ECO:0000313" key="11">
    <source>
        <dbReference type="EMBL" id="HJF27242.1"/>
    </source>
</evidence>
<evidence type="ECO:0000313" key="12">
    <source>
        <dbReference type="Proteomes" id="UP000787156"/>
    </source>
</evidence>
<evidence type="ECO:0000259" key="10">
    <source>
        <dbReference type="Pfam" id="PF02602"/>
    </source>
</evidence>
<dbReference type="GO" id="GO:0006782">
    <property type="term" value="P:protoporphyrinogen IX biosynthetic process"/>
    <property type="evidence" value="ECO:0007669"/>
    <property type="project" value="UniProtKB-UniRule"/>
</dbReference>
<comment type="caution">
    <text evidence="11">The sequence shown here is derived from an EMBL/GenBank/DDBJ whole genome shotgun (WGS) entry which is preliminary data.</text>
</comment>
<dbReference type="EC" id="4.2.1.75" evidence="3 9"/>
<comment type="pathway">
    <text evidence="1 9">Porphyrin-containing compound metabolism; protoporphyrin-IX biosynthesis; coproporphyrinogen-III from 5-aminolevulinate: step 3/4.</text>
</comment>
<proteinExistence type="inferred from homology"/>
<dbReference type="InterPro" id="IPR039793">
    <property type="entry name" value="UROS/Hem4"/>
</dbReference>
<evidence type="ECO:0000256" key="3">
    <source>
        <dbReference type="ARBA" id="ARBA00013109"/>
    </source>
</evidence>
<protein>
    <recommendedName>
        <fullName evidence="7 9">Uroporphyrinogen-III synthase</fullName>
        <ecNumber evidence="3 9">4.2.1.75</ecNumber>
    </recommendedName>
</protein>
<dbReference type="InterPro" id="IPR003754">
    <property type="entry name" value="4pyrrol_synth_uPrphyn_synth"/>
</dbReference>
<dbReference type="Pfam" id="PF02602">
    <property type="entry name" value="HEM4"/>
    <property type="match status" value="1"/>
</dbReference>
<dbReference type="InterPro" id="IPR036108">
    <property type="entry name" value="4pyrrol_syn_uPrphyn_synt_sf"/>
</dbReference>